<evidence type="ECO:0000256" key="8">
    <source>
        <dbReference type="PIRSR" id="PIRSR600175-1"/>
    </source>
</evidence>
<feature type="transmembrane region" description="Helical" evidence="10">
    <location>
        <begin position="526"/>
        <end position="548"/>
    </location>
</feature>
<feature type="transmembrane region" description="Helical" evidence="10">
    <location>
        <begin position="568"/>
        <end position="588"/>
    </location>
</feature>
<proteinExistence type="inferred from homology"/>
<evidence type="ECO:0000256" key="5">
    <source>
        <dbReference type="ARBA" id="ARBA00022847"/>
    </source>
</evidence>
<evidence type="ECO:0000313" key="12">
    <source>
        <dbReference type="Proteomes" id="UP000440578"/>
    </source>
</evidence>
<dbReference type="EMBL" id="VIIS01001332">
    <property type="protein sequence ID" value="KAF0299791.1"/>
    <property type="molecule type" value="Genomic_DNA"/>
</dbReference>
<evidence type="ECO:0000256" key="10">
    <source>
        <dbReference type="SAM" id="Phobius"/>
    </source>
</evidence>
<feature type="transmembrane region" description="Helical" evidence="10">
    <location>
        <begin position="34"/>
        <end position="53"/>
    </location>
</feature>
<feature type="binding site" evidence="8">
    <location>
        <position position="42"/>
    </location>
    <ligand>
        <name>Na(+)</name>
        <dbReference type="ChEBI" id="CHEBI:29101"/>
        <label>1</label>
    </ligand>
</feature>
<feature type="binding site" evidence="8">
    <location>
        <position position="323"/>
    </location>
    <ligand>
        <name>Na(+)</name>
        <dbReference type="ChEBI" id="CHEBI:29101"/>
        <label>1</label>
    </ligand>
</feature>
<evidence type="ECO:0000256" key="9">
    <source>
        <dbReference type="RuleBase" id="RU003732"/>
    </source>
</evidence>
<keyword evidence="8" id="KW-0479">Metal-binding</keyword>
<accession>A0A6A4WCX4</accession>
<feature type="transmembrane region" description="Helical" evidence="10">
    <location>
        <begin position="108"/>
        <end position="136"/>
    </location>
</feature>
<dbReference type="PRINTS" id="PR00176">
    <property type="entry name" value="NANEUSMPORT"/>
</dbReference>
<gene>
    <name evidence="11" type="primary">ine_2</name>
    <name evidence="11" type="ORF">FJT64_027576</name>
</gene>
<dbReference type="PROSITE" id="PS00610">
    <property type="entry name" value="NA_NEUROTRAN_SYMP_1"/>
    <property type="match status" value="1"/>
</dbReference>
<name>A0A6A4WCX4_AMPAM</name>
<keyword evidence="12" id="KW-1185">Reference proteome</keyword>
<keyword evidence="3 9" id="KW-0813">Transport</keyword>
<dbReference type="InterPro" id="IPR000175">
    <property type="entry name" value="Na/ntran_symport"/>
</dbReference>
<comment type="caution">
    <text evidence="11">The sequence shown here is derived from an EMBL/GenBank/DDBJ whole genome shotgun (WGS) entry which is preliminary data.</text>
</comment>
<evidence type="ECO:0000256" key="2">
    <source>
        <dbReference type="ARBA" id="ARBA00006459"/>
    </source>
</evidence>
<feature type="transmembrane region" description="Helical" evidence="10">
    <location>
        <begin position="484"/>
        <end position="506"/>
    </location>
</feature>
<evidence type="ECO:0000256" key="6">
    <source>
        <dbReference type="ARBA" id="ARBA00022989"/>
    </source>
</evidence>
<keyword evidence="8" id="KW-0915">Sodium</keyword>
<keyword evidence="6 10" id="KW-1133">Transmembrane helix</keyword>
<feature type="transmembrane region" description="Helical" evidence="10">
    <location>
        <begin position="238"/>
        <end position="255"/>
    </location>
</feature>
<evidence type="ECO:0000256" key="3">
    <source>
        <dbReference type="ARBA" id="ARBA00022448"/>
    </source>
</evidence>
<feature type="transmembrane region" description="Helical" evidence="10">
    <location>
        <begin position="65"/>
        <end position="87"/>
    </location>
</feature>
<dbReference type="OrthoDB" id="6581954at2759"/>
<feature type="transmembrane region" description="Helical" evidence="10">
    <location>
        <begin position="409"/>
        <end position="434"/>
    </location>
</feature>
<feature type="binding site" evidence="8">
    <location>
        <position position="424"/>
    </location>
    <ligand>
        <name>Na(+)</name>
        <dbReference type="ChEBI" id="CHEBI:29101"/>
        <label>1</label>
    </ligand>
</feature>
<dbReference type="GO" id="GO:0089718">
    <property type="term" value="P:amino acid import across plasma membrane"/>
    <property type="evidence" value="ECO:0007669"/>
    <property type="project" value="TreeGrafter"/>
</dbReference>
<feature type="binding site" evidence="8">
    <location>
        <position position="425"/>
    </location>
    <ligand>
        <name>Na(+)</name>
        <dbReference type="ChEBI" id="CHEBI:29101"/>
        <label>1</label>
    </ligand>
</feature>
<comment type="similarity">
    <text evidence="2 9">Belongs to the sodium:neurotransmitter symporter (SNF) (TC 2.A.22) family.</text>
</comment>
<dbReference type="PROSITE" id="PS00754">
    <property type="entry name" value="NA_NEUROTRAN_SYMP_2"/>
    <property type="match status" value="1"/>
</dbReference>
<dbReference type="PROSITE" id="PS50267">
    <property type="entry name" value="NA_NEUROTRAN_SYMP_3"/>
    <property type="match status" value="1"/>
</dbReference>
<feature type="binding site" evidence="8">
    <location>
        <position position="45"/>
    </location>
    <ligand>
        <name>Na(+)</name>
        <dbReference type="ChEBI" id="CHEBI:29101"/>
        <label>1</label>
    </ligand>
</feature>
<feature type="transmembrane region" description="Helical" evidence="10">
    <location>
        <begin position="267"/>
        <end position="287"/>
    </location>
</feature>
<dbReference type="PANTHER" id="PTHR11616:SF303">
    <property type="entry name" value="SODIUM- AND CHLORIDE-DEPENDENT GABA TRANSPORTER INE"/>
    <property type="match status" value="1"/>
</dbReference>
<dbReference type="PANTHER" id="PTHR11616">
    <property type="entry name" value="SODIUM/CHLORIDE DEPENDENT TRANSPORTER"/>
    <property type="match status" value="1"/>
</dbReference>
<sequence length="653" mass="72191">MKSDAESDSDADSVFSVVPTHRGARGRTTWTNKVEFILACLGYAVGLGNLWRFPYLCYKSGGGAFFIPYLIMMVVCSIPLLLMELTIGQFTRQGPVGAMGRLCPLFKGAGVAPVVISFIFCTYYNVVIGWALYYLFSSFSSTLPWTTCGNSTWGCEDSPLNRSLTTAANATQGLDADDGLWSGNASAAMFANVSSALGNDSVFHTARKSAALATTPEEVFFSHRVLEISSGVSDLGTIRIPLMLTLLLAWVLVYFSIWKSIRSSGKVVYVTVIAPYLLLTAFLWRALTLEGASTGIRYLFQPHWQLLADSKVWVNALAQNFNSVGIGFGSMITFASYNKFENRTILMDTMVIILANLLTSVFAGIIVFATLGNIAMELGRPIQKVVVDGPGLVYVVYPKALASMPFPQLWSVLFFFMLLCLGLDSQFATLEVVITSLQDGYSGLVKRYLKRHELLVLVICLLSFGLGLPYVTQGGMYVFQLMDYNVTNTSLIVLALFEVVTLAWVYGTERLNQDFLAMTGKRFSNYFIVCLKFLAPLLILAIWVFSLIDHEPLTYGPYDYPEWASRLGWLLVALPVLPIPVCAVLALWRAEGDTFMERLKASVQPDRRVRRDLGFEPTVDGPDYGDHPELYFEMSPIAPQIPYSAVNGDTDSK</sequence>
<feature type="binding site" evidence="8">
    <location>
        <position position="421"/>
    </location>
    <ligand>
        <name>Na(+)</name>
        <dbReference type="ChEBI" id="CHEBI:29101"/>
        <label>1</label>
    </ligand>
</feature>
<dbReference type="AlphaFoldDB" id="A0A6A4WCX4"/>
<evidence type="ECO:0000313" key="11">
    <source>
        <dbReference type="EMBL" id="KAF0299791.1"/>
    </source>
</evidence>
<feature type="transmembrane region" description="Helical" evidence="10">
    <location>
        <begin position="349"/>
        <end position="371"/>
    </location>
</feature>
<organism evidence="11 12">
    <name type="scientific">Amphibalanus amphitrite</name>
    <name type="common">Striped barnacle</name>
    <name type="synonym">Balanus amphitrite</name>
    <dbReference type="NCBI Taxonomy" id="1232801"/>
    <lineage>
        <taxon>Eukaryota</taxon>
        <taxon>Metazoa</taxon>
        <taxon>Ecdysozoa</taxon>
        <taxon>Arthropoda</taxon>
        <taxon>Crustacea</taxon>
        <taxon>Multicrustacea</taxon>
        <taxon>Cirripedia</taxon>
        <taxon>Thoracica</taxon>
        <taxon>Thoracicalcarea</taxon>
        <taxon>Balanomorpha</taxon>
        <taxon>Balanoidea</taxon>
        <taxon>Balanidae</taxon>
        <taxon>Amphibalaninae</taxon>
        <taxon>Amphibalanus</taxon>
    </lineage>
</organism>
<keyword evidence="5 9" id="KW-0769">Symport</keyword>
<reference evidence="11 12" key="1">
    <citation type="submission" date="2019-07" db="EMBL/GenBank/DDBJ databases">
        <title>Draft genome assembly of a fouling barnacle, Amphibalanus amphitrite (Darwin, 1854): The first reference genome for Thecostraca.</title>
        <authorList>
            <person name="Kim W."/>
        </authorList>
    </citation>
    <scope>NUCLEOTIDE SEQUENCE [LARGE SCALE GENOMIC DNA]</scope>
    <source>
        <strain evidence="11">SNU_AA5</strain>
        <tissue evidence="11">Soma without cirri and trophi</tissue>
    </source>
</reference>
<protein>
    <recommendedName>
        <fullName evidence="9">Transporter</fullName>
    </recommendedName>
</protein>
<dbReference type="GO" id="GO:0005886">
    <property type="term" value="C:plasma membrane"/>
    <property type="evidence" value="ECO:0007669"/>
    <property type="project" value="TreeGrafter"/>
</dbReference>
<keyword evidence="7 10" id="KW-0472">Membrane</keyword>
<feature type="binding site" evidence="8">
    <location>
        <position position="44"/>
    </location>
    <ligand>
        <name>Na(+)</name>
        <dbReference type="ChEBI" id="CHEBI:29101"/>
        <label>2</label>
    </ligand>
</feature>
<feature type="transmembrane region" description="Helical" evidence="10">
    <location>
        <begin position="312"/>
        <end position="337"/>
    </location>
</feature>
<dbReference type="GO" id="GO:0046872">
    <property type="term" value="F:metal ion binding"/>
    <property type="evidence" value="ECO:0007669"/>
    <property type="project" value="UniProtKB-KW"/>
</dbReference>
<feature type="transmembrane region" description="Helical" evidence="10">
    <location>
        <begin position="454"/>
        <end position="472"/>
    </location>
</feature>
<dbReference type="InterPro" id="IPR037272">
    <property type="entry name" value="SNS_sf"/>
</dbReference>
<dbReference type="Pfam" id="PF00209">
    <property type="entry name" value="SNF"/>
    <property type="match status" value="1"/>
</dbReference>
<evidence type="ECO:0000256" key="4">
    <source>
        <dbReference type="ARBA" id="ARBA00022692"/>
    </source>
</evidence>
<feature type="binding site" evidence="8">
    <location>
        <position position="49"/>
    </location>
    <ligand>
        <name>Na(+)</name>
        <dbReference type="ChEBI" id="CHEBI:29101"/>
        <label>2</label>
    </ligand>
</feature>
<dbReference type="Proteomes" id="UP000440578">
    <property type="component" value="Unassembled WGS sequence"/>
</dbReference>
<keyword evidence="4 9" id="KW-0812">Transmembrane</keyword>
<evidence type="ECO:0000256" key="7">
    <source>
        <dbReference type="ARBA" id="ARBA00023136"/>
    </source>
</evidence>
<feature type="binding site" evidence="8">
    <location>
        <position position="356"/>
    </location>
    <ligand>
        <name>Na(+)</name>
        <dbReference type="ChEBI" id="CHEBI:29101"/>
        <label>1</label>
    </ligand>
</feature>
<dbReference type="GO" id="GO:0005283">
    <property type="term" value="F:amino acid:sodium symporter activity"/>
    <property type="evidence" value="ECO:0007669"/>
    <property type="project" value="TreeGrafter"/>
</dbReference>
<comment type="subcellular location">
    <subcellularLocation>
        <location evidence="1">Membrane</location>
        <topology evidence="1">Multi-pass membrane protein</topology>
    </subcellularLocation>
</comment>
<dbReference type="SUPFAM" id="SSF161070">
    <property type="entry name" value="SNF-like"/>
    <property type="match status" value="1"/>
</dbReference>
<evidence type="ECO:0000256" key="1">
    <source>
        <dbReference type="ARBA" id="ARBA00004141"/>
    </source>
</evidence>